<organism evidence="8 9">
    <name type="scientific">Pestalotiopsis fici (strain W106-1 / CGMCC3.15140)</name>
    <dbReference type="NCBI Taxonomy" id="1229662"/>
    <lineage>
        <taxon>Eukaryota</taxon>
        <taxon>Fungi</taxon>
        <taxon>Dikarya</taxon>
        <taxon>Ascomycota</taxon>
        <taxon>Pezizomycotina</taxon>
        <taxon>Sordariomycetes</taxon>
        <taxon>Xylariomycetidae</taxon>
        <taxon>Amphisphaeriales</taxon>
        <taxon>Sporocadaceae</taxon>
        <taxon>Pestalotiopsis</taxon>
    </lineage>
</organism>
<dbReference type="PROSITE" id="PS51821">
    <property type="entry name" value="VELVET"/>
    <property type="match status" value="1"/>
</dbReference>
<dbReference type="InParanoid" id="W3WRC2"/>
<dbReference type="eggNOG" id="ENOG502RYR6">
    <property type="taxonomic scope" value="Eukaryota"/>
</dbReference>
<dbReference type="OMA" id="QHVVACH"/>
<dbReference type="Proteomes" id="UP000030651">
    <property type="component" value="Unassembled WGS sequence"/>
</dbReference>
<evidence type="ECO:0000259" key="7">
    <source>
        <dbReference type="PROSITE" id="PS51821"/>
    </source>
</evidence>
<evidence type="ECO:0000313" key="8">
    <source>
        <dbReference type="EMBL" id="ETS76393.1"/>
    </source>
</evidence>
<dbReference type="OrthoDB" id="3056235at2759"/>
<evidence type="ECO:0000256" key="5">
    <source>
        <dbReference type="ARBA" id="ARBA00023242"/>
    </source>
</evidence>
<proteinExistence type="predicted"/>
<dbReference type="InterPro" id="IPR021740">
    <property type="entry name" value="Velvet"/>
</dbReference>
<dbReference type="KEGG" id="pfy:PFICI_11780"/>
<dbReference type="AlphaFoldDB" id="W3WRC2"/>
<accession>W3WRC2</accession>
<keyword evidence="9" id="KW-1185">Reference proteome</keyword>
<dbReference type="GO" id="GO:0005634">
    <property type="term" value="C:nucleus"/>
    <property type="evidence" value="ECO:0007669"/>
    <property type="project" value="UniProtKB-SubCell"/>
</dbReference>
<dbReference type="GeneID" id="19276793"/>
<protein>
    <recommendedName>
        <fullName evidence="7">Velvet domain-containing protein</fullName>
    </recommendedName>
</protein>
<feature type="region of interest" description="Disordered" evidence="6">
    <location>
        <begin position="190"/>
        <end position="229"/>
    </location>
</feature>
<evidence type="ECO:0000256" key="1">
    <source>
        <dbReference type="ARBA" id="ARBA00004123"/>
    </source>
</evidence>
<dbReference type="PANTHER" id="PTHR33572">
    <property type="entry name" value="SPORE DEVELOPMENT REGULATOR VOSA"/>
    <property type="match status" value="1"/>
</dbReference>
<dbReference type="InterPro" id="IPR038491">
    <property type="entry name" value="Velvet_dom_sf"/>
</dbReference>
<keyword evidence="3" id="KW-0805">Transcription regulation</keyword>
<gene>
    <name evidence="8" type="ORF">PFICI_11780</name>
</gene>
<sequence length="229" mass="25683">MSTQSPITPSIRFNYTISVRQQPIAARSCGFGERDRRVIDPPPIVELKIEDPAATPEDIRRGLEVPFSVVHCTIWNEAGNEDISFMPEEYRQQRRLMGTTVASPFNGRDEHGREGCFFCFPDLSVRTAGTFRLRFVMVMVDPMANYIGARHPVRAQTMSDVFTVYSAKDFPGMQASTPLTKKLKEQGCLISIKKGNERGGRGRDDSDGDDDDDDNASGSASTRRKKQRK</sequence>
<dbReference type="Pfam" id="PF11754">
    <property type="entry name" value="Velvet"/>
    <property type="match status" value="2"/>
</dbReference>
<evidence type="ECO:0000256" key="2">
    <source>
        <dbReference type="ARBA" id="ARBA00022969"/>
    </source>
</evidence>
<keyword evidence="5" id="KW-0539">Nucleus</keyword>
<evidence type="ECO:0000256" key="6">
    <source>
        <dbReference type="SAM" id="MobiDB-lite"/>
    </source>
</evidence>
<dbReference type="HOGENOM" id="CLU_022491_1_1_1"/>
<evidence type="ECO:0000256" key="4">
    <source>
        <dbReference type="ARBA" id="ARBA00023163"/>
    </source>
</evidence>
<dbReference type="InterPro" id="IPR037525">
    <property type="entry name" value="Velvet_dom"/>
</dbReference>
<evidence type="ECO:0000313" key="9">
    <source>
        <dbReference type="Proteomes" id="UP000030651"/>
    </source>
</evidence>
<dbReference type="GO" id="GO:0030435">
    <property type="term" value="P:sporulation resulting in formation of a cellular spore"/>
    <property type="evidence" value="ECO:0007669"/>
    <property type="project" value="UniProtKB-KW"/>
</dbReference>
<feature type="domain" description="Velvet" evidence="7">
    <location>
        <begin position="8"/>
        <end position="193"/>
    </location>
</feature>
<dbReference type="RefSeq" id="XP_007838552.1">
    <property type="nucleotide sequence ID" value="XM_007840361.1"/>
</dbReference>
<keyword evidence="4" id="KW-0804">Transcription</keyword>
<dbReference type="PANTHER" id="PTHR33572:SF17">
    <property type="entry name" value="SEXUAL DEVELOPMENT REGULATOR VELC"/>
    <property type="match status" value="1"/>
</dbReference>
<comment type="subcellular location">
    <subcellularLocation>
        <location evidence="1">Nucleus</location>
    </subcellularLocation>
</comment>
<dbReference type="EMBL" id="KI912117">
    <property type="protein sequence ID" value="ETS76393.1"/>
    <property type="molecule type" value="Genomic_DNA"/>
</dbReference>
<feature type="compositionally biased region" description="Acidic residues" evidence="6">
    <location>
        <begin position="206"/>
        <end position="215"/>
    </location>
</feature>
<dbReference type="Gene3D" id="2.60.40.3960">
    <property type="entry name" value="Velvet domain"/>
    <property type="match status" value="1"/>
</dbReference>
<feature type="compositionally biased region" description="Basic and acidic residues" evidence="6">
    <location>
        <begin position="194"/>
        <end position="205"/>
    </location>
</feature>
<evidence type="ECO:0000256" key="3">
    <source>
        <dbReference type="ARBA" id="ARBA00023015"/>
    </source>
</evidence>
<keyword evidence="2" id="KW-0749">Sporulation</keyword>
<name>W3WRC2_PESFW</name>
<reference evidence="9" key="1">
    <citation type="journal article" date="2015" name="BMC Genomics">
        <title>Genomic and transcriptomic analysis of the endophytic fungus Pestalotiopsis fici reveals its lifestyle and high potential for synthesis of natural products.</title>
        <authorList>
            <person name="Wang X."/>
            <person name="Zhang X."/>
            <person name="Liu L."/>
            <person name="Xiang M."/>
            <person name="Wang W."/>
            <person name="Sun X."/>
            <person name="Che Y."/>
            <person name="Guo L."/>
            <person name="Liu G."/>
            <person name="Guo L."/>
            <person name="Wang C."/>
            <person name="Yin W.B."/>
            <person name="Stadler M."/>
            <person name="Zhang X."/>
            <person name="Liu X."/>
        </authorList>
    </citation>
    <scope>NUCLEOTIDE SEQUENCE [LARGE SCALE GENOMIC DNA]</scope>
    <source>
        <strain evidence="9">W106-1 / CGMCC3.15140</strain>
    </source>
</reference>